<name>X1DY70_9ZZZZ</name>
<comment type="caution">
    <text evidence="1">The sequence shown here is derived from an EMBL/GenBank/DDBJ whole genome shotgun (WGS) entry which is preliminary data.</text>
</comment>
<protein>
    <recommendedName>
        <fullName evidence="2">Recombinase zinc beta ribbon domain-containing protein</fullName>
    </recommendedName>
</protein>
<accession>X1DY70</accession>
<evidence type="ECO:0008006" key="2">
    <source>
        <dbReference type="Google" id="ProtNLM"/>
    </source>
</evidence>
<evidence type="ECO:0000313" key="1">
    <source>
        <dbReference type="EMBL" id="GAH09879.1"/>
    </source>
</evidence>
<dbReference type="AlphaFoldDB" id="X1DY70"/>
<dbReference type="EMBL" id="BART01033672">
    <property type="protein sequence ID" value="GAH09879.1"/>
    <property type="molecule type" value="Genomic_DNA"/>
</dbReference>
<sequence length="185" mass="21083">YTARKKTKHSYYSCPKCKDRSLNAAYIETAIWDKVEEVISNPEVVLAGIEMMRKEANNGEIYHKELDGIEAKLRHMAREKDRVWKAFEVTGDEAKFTREIKAIMSGIDELEKRKVELVNKIELAGQTEANIQSIREYCELVRHNLGELSFPEKRQALEALKVRVTSSNEGIKLEGTIPIVSSLSA</sequence>
<gene>
    <name evidence="1" type="ORF">S01H4_57781</name>
</gene>
<feature type="non-terminal residue" evidence="1">
    <location>
        <position position="1"/>
    </location>
</feature>
<organism evidence="1">
    <name type="scientific">marine sediment metagenome</name>
    <dbReference type="NCBI Taxonomy" id="412755"/>
    <lineage>
        <taxon>unclassified sequences</taxon>
        <taxon>metagenomes</taxon>
        <taxon>ecological metagenomes</taxon>
    </lineage>
</organism>
<reference evidence="1" key="1">
    <citation type="journal article" date="2014" name="Front. Microbiol.">
        <title>High frequency of phylogenetically diverse reductive dehalogenase-homologous genes in deep subseafloor sedimentary metagenomes.</title>
        <authorList>
            <person name="Kawai M."/>
            <person name="Futagami T."/>
            <person name="Toyoda A."/>
            <person name="Takaki Y."/>
            <person name="Nishi S."/>
            <person name="Hori S."/>
            <person name="Arai W."/>
            <person name="Tsubouchi T."/>
            <person name="Morono Y."/>
            <person name="Uchiyama I."/>
            <person name="Ito T."/>
            <person name="Fujiyama A."/>
            <person name="Inagaki F."/>
            <person name="Takami H."/>
        </authorList>
    </citation>
    <scope>NUCLEOTIDE SEQUENCE</scope>
    <source>
        <strain evidence="1">Expedition CK06-06</strain>
    </source>
</reference>
<proteinExistence type="predicted"/>